<dbReference type="InterPro" id="IPR036388">
    <property type="entry name" value="WH-like_DNA-bd_sf"/>
</dbReference>
<gene>
    <name evidence="6" type="ORF">D6T63_14660</name>
</gene>
<dbReference type="OrthoDB" id="3820533at2"/>
<dbReference type="AlphaFoldDB" id="A0A3A5M4F8"/>
<name>A0A3A5M4F8_9MICC</name>
<dbReference type="GO" id="GO:0016301">
    <property type="term" value="F:kinase activity"/>
    <property type="evidence" value="ECO:0007669"/>
    <property type="project" value="UniProtKB-KW"/>
</dbReference>
<keyword evidence="7" id="KW-1185">Reference proteome</keyword>
<sequence length="375" mass="40052">MSVQAHRCFQRQSTDRSGPFAAYAQCAPCSPTCAVACATTTTCLTVGAVTGQAVATRGRGQKGAGWYLAPGGRARPGVSCQARSERRNRLRWVEFSGSLSSRRPPHLLLAQHHARTAGVDPKVHLLSDHHSADGHDDRAPAVSVLAQDLVLDSGDVGEFLTKLVTIAGHTLSAKDDEVLCGVTLLRERTRTTVASNGPDAQKMDEVQYEYDDGPCLRAAREGFVHYVSDFESEERFPEYSRAIAGHGIRSALGVPIRLEGEATAALNFYSPLVDAFSGDAIEAAERFAAEVSASLRLAVRIAKLTESGANMRAAMESRTTIDLAVGVIMGQNRCSQDAAMTILKTASSSRNIKLRDVAASVLQSLGQGPATTHFD</sequence>
<dbReference type="Gene3D" id="1.10.10.10">
    <property type="entry name" value="Winged helix-like DNA-binding domain superfamily/Winged helix DNA-binding domain"/>
    <property type="match status" value="1"/>
</dbReference>
<keyword evidence="1" id="KW-0808">Transferase</keyword>
<accession>A0A3A5M4F8</accession>
<dbReference type="SUPFAM" id="SSF52172">
    <property type="entry name" value="CheY-like"/>
    <property type="match status" value="1"/>
</dbReference>
<comment type="caution">
    <text evidence="6">The sequence shown here is derived from an EMBL/GenBank/DDBJ whole genome shotgun (WGS) entry which is preliminary data.</text>
</comment>
<dbReference type="Pfam" id="PF01590">
    <property type="entry name" value="GAF"/>
    <property type="match status" value="1"/>
</dbReference>
<evidence type="ECO:0000313" key="6">
    <source>
        <dbReference type="EMBL" id="RJT77785.1"/>
    </source>
</evidence>
<dbReference type="Proteomes" id="UP000272560">
    <property type="component" value="Unassembled WGS sequence"/>
</dbReference>
<dbReference type="Pfam" id="PF03861">
    <property type="entry name" value="ANTAR"/>
    <property type="match status" value="1"/>
</dbReference>
<feature type="domain" description="ANTAR" evidence="5">
    <location>
        <begin position="301"/>
        <end position="362"/>
    </location>
</feature>
<reference evidence="6 7" key="1">
    <citation type="submission" date="2018-09" db="EMBL/GenBank/DDBJ databases">
        <title>Novel species of Arthrobacter.</title>
        <authorList>
            <person name="Liu Q."/>
            <person name="Xin Y.-H."/>
        </authorList>
    </citation>
    <scope>NUCLEOTIDE SEQUENCE [LARGE SCALE GENOMIC DNA]</scope>
    <source>
        <strain evidence="6 7">Hz2</strain>
    </source>
</reference>
<organism evidence="6 7">
    <name type="scientific">Arthrobacter cheniae</name>
    <dbReference type="NCBI Taxonomy" id="1258888"/>
    <lineage>
        <taxon>Bacteria</taxon>
        <taxon>Bacillati</taxon>
        <taxon>Actinomycetota</taxon>
        <taxon>Actinomycetes</taxon>
        <taxon>Micrococcales</taxon>
        <taxon>Micrococcaceae</taxon>
        <taxon>Arthrobacter</taxon>
    </lineage>
</organism>
<dbReference type="SMART" id="SM00065">
    <property type="entry name" value="GAF"/>
    <property type="match status" value="1"/>
</dbReference>
<dbReference type="InterPro" id="IPR005561">
    <property type="entry name" value="ANTAR"/>
</dbReference>
<dbReference type="InterPro" id="IPR029016">
    <property type="entry name" value="GAF-like_dom_sf"/>
</dbReference>
<dbReference type="InterPro" id="IPR011006">
    <property type="entry name" value="CheY-like_superfamily"/>
</dbReference>
<dbReference type="SUPFAM" id="SSF55781">
    <property type="entry name" value="GAF domain-like"/>
    <property type="match status" value="1"/>
</dbReference>
<evidence type="ECO:0000313" key="7">
    <source>
        <dbReference type="Proteomes" id="UP000272560"/>
    </source>
</evidence>
<evidence type="ECO:0000256" key="3">
    <source>
        <dbReference type="ARBA" id="ARBA00023015"/>
    </source>
</evidence>
<evidence type="ECO:0000259" key="5">
    <source>
        <dbReference type="PROSITE" id="PS50921"/>
    </source>
</evidence>
<dbReference type="Gene3D" id="3.30.450.40">
    <property type="match status" value="1"/>
</dbReference>
<dbReference type="InterPro" id="IPR003018">
    <property type="entry name" value="GAF"/>
</dbReference>
<dbReference type="GO" id="GO:0003723">
    <property type="term" value="F:RNA binding"/>
    <property type="evidence" value="ECO:0007669"/>
    <property type="project" value="InterPro"/>
</dbReference>
<dbReference type="PROSITE" id="PS50921">
    <property type="entry name" value="ANTAR"/>
    <property type="match status" value="1"/>
</dbReference>
<keyword evidence="3" id="KW-0805">Transcription regulation</keyword>
<evidence type="ECO:0000256" key="2">
    <source>
        <dbReference type="ARBA" id="ARBA00022777"/>
    </source>
</evidence>
<proteinExistence type="predicted"/>
<keyword evidence="2" id="KW-0418">Kinase</keyword>
<evidence type="ECO:0000256" key="1">
    <source>
        <dbReference type="ARBA" id="ARBA00022679"/>
    </source>
</evidence>
<protein>
    <submittedName>
        <fullName evidence="6">ANTAR domain-containing protein</fullName>
    </submittedName>
</protein>
<keyword evidence="4" id="KW-0804">Transcription</keyword>
<evidence type="ECO:0000256" key="4">
    <source>
        <dbReference type="ARBA" id="ARBA00023163"/>
    </source>
</evidence>
<dbReference type="EMBL" id="QZVT01000008">
    <property type="protein sequence ID" value="RJT77785.1"/>
    <property type="molecule type" value="Genomic_DNA"/>
</dbReference>
<dbReference type="SMART" id="SM01012">
    <property type="entry name" value="ANTAR"/>
    <property type="match status" value="1"/>
</dbReference>